<proteinExistence type="predicted"/>
<reference evidence="1" key="1">
    <citation type="journal article" date="2018" name="DNA Res.">
        <title>Multiple hybrid de novo genome assembly of finger millet, an orphan allotetraploid crop.</title>
        <authorList>
            <person name="Hatakeyama M."/>
            <person name="Aluri S."/>
            <person name="Balachadran M.T."/>
            <person name="Sivarajan S.R."/>
            <person name="Patrignani A."/>
            <person name="Gruter S."/>
            <person name="Poveda L."/>
            <person name="Shimizu-Inatsugi R."/>
            <person name="Baeten J."/>
            <person name="Francoijs K.J."/>
            <person name="Nataraja K.N."/>
            <person name="Reddy Y.A.N."/>
            <person name="Phadnis S."/>
            <person name="Ravikumar R.L."/>
            <person name="Schlapbach R."/>
            <person name="Sreeman S.M."/>
            <person name="Shimizu K.K."/>
        </authorList>
    </citation>
    <scope>NUCLEOTIDE SEQUENCE</scope>
</reference>
<sequence>MGERTKAGRRWFGAGALCAEQLRRIIEPLTQKLRHAAGREEEAFRSPKQRNAATTTRIISTVTDCKDHLGWPWNVAMSAILSSVVRTRELQAVA</sequence>
<evidence type="ECO:0000313" key="2">
    <source>
        <dbReference type="Proteomes" id="UP001054889"/>
    </source>
</evidence>
<reference evidence="1" key="2">
    <citation type="submission" date="2021-12" db="EMBL/GenBank/DDBJ databases">
        <title>Resequencing data analysis of finger millet.</title>
        <authorList>
            <person name="Hatakeyama M."/>
            <person name="Aluri S."/>
            <person name="Balachadran M.T."/>
            <person name="Sivarajan S.R."/>
            <person name="Poveda L."/>
            <person name="Shimizu-Inatsugi R."/>
            <person name="Schlapbach R."/>
            <person name="Sreeman S.M."/>
            <person name="Shimizu K.K."/>
        </authorList>
    </citation>
    <scope>NUCLEOTIDE SEQUENCE</scope>
</reference>
<dbReference type="EMBL" id="BQKI01000005">
    <property type="protein sequence ID" value="GJM94319.1"/>
    <property type="molecule type" value="Genomic_DNA"/>
</dbReference>
<name>A0AAV5C7W9_ELECO</name>
<protein>
    <submittedName>
        <fullName evidence="1">Uncharacterized protein</fullName>
    </submittedName>
</protein>
<organism evidence="1 2">
    <name type="scientific">Eleusine coracana subsp. coracana</name>
    <dbReference type="NCBI Taxonomy" id="191504"/>
    <lineage>
        <taxon>Eukaryota</taxon>
        <taxon>Viridiplantae</taxon>
        <taxon>Streptophyta</taxon>
        <taxon>Embryophyta</taxon>
        <taxon>Tracheophyta</taxon>
        <taxon>Spermatophyta</taxon>
        <taxon>Magnoliopsida</taxon>
        <taxon>Liliopsida</taxon>
        <taxon>Poales</taxon>
        <taxon>Poaceae</taxon>
        <taxon>PACMAD clade</taxon>
        <taxon>Chloridoideae</taxon>
        <taxon>Cynodonteae</taxon>
        <taxon>Eleusininae</taxon>
        <taxon>Eleusine</taxon>
    </lineage>
</organism>
<accession>A0AAV5C7W9</accession>
<dbReference type="Proteomes" id="UP001054889">
    <property type="component" value="Unassembled WGS sequence"/>
</dbReference>
<evidence type="ECO:0000313" key="1">
    <source>
        <dbReference type="EMBL" id="GJM94319.1"/>
    </source>
</evidence>
<comment type="caution">
    <text evidence="1">The sequence shown here is derived from an EMBL/GenBank/DDBJ whole genome shotgun (WGS) entry which is preliminary data.</text>
</comment>
<dbReference type="AlphaFoldDB" id="A0AAV5C7W9"/>
<keyword evidence="2" id="KW-1185">Reference proteome</keyword>
<gene>
    <name evidence="1" type="primary">ga10957</name>
    <name evidence="1" type="ORF">PR202_ga10957</name>
</gene>